<name>A0A139PG57_STROR</name>
<dbReference type="AlphaFoldDB" id="A0A139PG57"/>
<proteinExistence type="predicted"/>
<organism evidence="1 2">
    <name type="scientific">Streptococcus oralis</name>
    <dbReference type="NCBI Taxonomy" id="1303"/>
    <lineage>
        <taxon>Bacteria</taxon>
        <taxon>Bacillati</taxon>
        <taxon>Bacillota</taxon>
        <taxon>Bacilli</taxon>
        <taxon>Lactobacillales</taxon>
        <taxon>Streptococcaceae</taxon>
        <taxon>Streptococcus</taxon>
    </lineage>
</organism>
<dbReference type="EMBL" id="LQOB01000020">
    <property type="protein sequence ID" value="KXT88116.1"/>
    <property type="molecule type" value="Genomic_DNA"/>
</dbReference>
<sequence>MDFYGSQSRKMNQTPGEDLLVLSFLKGEMITLTSVIG</sequence>
<reference evidence="1 2" key="1">
    <citation type="submission" date="2016-01" db="EMBL/GenBank/DDBJ databases">
        <title>Highly variable Streptococcus oralis are common among viridans streptococci isolated from primates.</title>
        <authorList>
            <person name="Denapaite D."/>
            <person name="Rieger M."/>
            <person name="Koendgen S."/>
            <person name="Brueckner R."/>
            <person name="Ochigava I."/>
            <person name="Kappeler P."/>
            <person name="Maetz-Rensing K."/>
            <person name="Leendertz F."/>
            <person name="Hakenbeck R."/>
        </authorList>
    </citation>
    <scope>NUCLEOTIDE SEQUENCE [LARGE SCALE GENOMIC DNA]</scope>
    <source>
        <strain evidence="1 2">DD16</strain>
    </source>
</reference>
<dbReference type="Proteomes" id="UP000072653">
    <property type="component" value="Unassembled WGS sequence"/>
</dbReference>
<gene>
    <name evidence="1" type="ORF">SORDD16_00268</name>
</gene>
<protein>
    <submittedName>
        <fullName evidence="1">Uncharacterized protein</fullName>
    </submittedName>
</protein>
<evidence type="ECO:0000313" key="1">
    <source>
        <dbReference type="EMBL" id="KXT88116.1"/>
    </source>
</evidence>
<comment type="caution">
    <text evidence="1">The sequence shown here is derived from an EMBL/GenBank/DDBJ whole genome shotgun (WGS) entry which is preliminary data.</text>
</comment>
<evidence type="ECO:0000313" key="2">
    <source>
        <dbReference type="Proteomes" id="UP000072653"/>
    </source>
</evidence>
<dbReference type="PATRIC" id="fig|1303.79.peg.294"/>
<accession>A0A139PG57</accession>